<evidence type="ECO:0000256" key="6">
    <source>
        <dbReference type="ARBA" id="ARBA00023136"/>
    </source>
</evidence>
<feature type="transmembrane region" description="Helical" evidence="7">
    <location>
        <begin position="273"/>
        <end position="294"/>
    </location>
</feature>
<dbReference type="InterPro" id="IPR010656">
    <property type="entry name" value="DctM"/>
</dbReference>
<sequence>MSLWPGLLGFAAVLALIGLRVPVAVAMGITGAVGLWILNGFDTAWFLLGNQPFESVFPYGLSVVPLFIAMGIFAARAGLSRTLYEGVYAFIGHWRGGLAMATIGACAAFGAICGSSLATAATMSKVAMPEMRRRGYDDRLASASVAAGGTLGILIPPSLIMIIYALLTEQSIGALFAAALLPGILGTALYMAAIAVQVARRPELGPAGDRLSWGQRLRAVMRVWDVTLLFVTVIGGIYAGVFSPTEAAAVGAFGALLFAALRRQLDRAALSQALTETATTSGMIFLIMIGATLFNSFIEATALPQTLVGHLNSLALPPLGVMLMLLVFYFILGCFMDSLSMVLLTVPVVVPIILAQGYDPVWFGIVLVTVVEVGLITPPIGMNLFVIQGTTPGLALSTVARGILPFVAADAVRIAVLLAFPALCLWLPKALGF</sequence>
<dbReference type="GO" id="GO:0022857">
    <property type="term" value="F:transmembrane transporter activity"/>
    <property type="evidence" value="ECO:0007669"/>
    <property type="project" value="UniProtKB-UniRule"/>
</dbReference>
<evidence type="ECO:0000259" key="8">
    <source>
        <dbReference type="Pfam" id="PF06808"/>
    </source>
</evidence>
<evidence type="ECO:0000256" key="3">
    <source>
        <dbReference type="ARBA" id="ARBA00022519"/>
    </source>
</evidence>
<keyword evidence="7" id="KW-0813">Transport</keyword>
<feature type="transmembrane region" description="Helical" evidence="7">
    <location>
        <begin position="219"/>
        <end position="239"/>
    </location>
</feature>
<comment type="caution">
    <text evidence="9">The sequence shown here is derived from an EMBL/GenBank/DDBJ whole genome shotgun (WGS) entry which is preliminary data.</text>
</comment>
<feature type="transmembrane region" description="Helical" evidence="7">
    <location>
        <begin position="140"/>
        <end position="166"/>
    </location>
</feature>
<evidence type="ECO:0000256" key="1">
    <source>
        <dbReference type="ARBA" id="ARBA00004429"/>
    </source>
</evidence>
<feature type="transmembrane region" description="Helical" evidence="7">
    <location>
        <begin position="407"/>
        <end position="428"/>
    </location>
</feature>
<dbReference type="PANTHER" id="PTHR33362:SF5">
    <property type="entry name" value="C4-DICARBOXYLATE TRAP TRANSPORTER LARGE PERMEASE PROTEIN DCTM"/>
    <property type="match status" value="1"/>
</dbReference>
<keyword evidence="4 7" id="KW-0812">Transmembrane</keyword>
<dbReference type="GO" id="GO:0005886">
    <property type="term" value="C:plasma membrane"/>
    <property type="evidence" value="ECO:0007669"/>
    <property type="project" value="UniProtKB-SubCell"/>
</dbReference>
<dbReference type="PIRSF" id="PIRSF006066">
    <property type="entry name" value="HI0050"/>
    <property type="match status" value="1"/>
</dbReference>
<dbReference type="InterPro" id="IPR004681">
    <property type="entry name" value="TRAP_DctM"/>
</dbReference>
<feature type="transmembrane region" description="Helical" evidence="7">
    <location>
        <begin position="339"/>
        <end position="355"/>
    </location>
</feature>
<dbReference type="PANTHER" id="PTHR33362">
    <property type="entry name" value="SIALIC ACID TRAP TRANSPORTER PERMEASE PROTEIN SIAT-RELATED"/>
    <property type="match status" value="1"/>
</dbReference>
<keyword evidence="10" id="KW-1185">Reference proteome</keyword>
<organism evidence="9 10">
    <name type="scientific">Novispirillum itersonii</name>
    <name type="common">Aquaspirillum itersonii</name>
    <dbReference type="NCBI Taxonomy" id="189"/>
    <lineage>
        <taxon>Bacteria</taxon>
        <taxon>Pseudomonadati</taxon>
        <taxon>Pseudomonadota</taxon>
        <taxon>Alphaproteobacteria</taxon>
        <taxon>Rhodospirillales</taxon>
        <taxon>Novispirillaceae</taxon>
        <taxon>Novispirillum</taxon>
    </lineage>
</organism>
<keyword evidence="5 7" id="KW-1133">Transmembrane helix</keyword>
<evidence type="ECO:0000256" key="7">
    <source>
        <dbReference type="RuleBase" id="RU369079"/>
    </source>
</evidence>
<dbReference type="EMBL" id="JACIIX010000009">
    <property type="protein sequence ID" value="MBB6211049.1"/>
    <property type="molecule type" value="Genomic_DNA"/>
</dbReference>
<feature type="transmembrane region" description="Helical" evidence="7">
    <location>
        <begin position="99"/>
        <end position="120"/>
    </location>
</feature>
<feature type="domain" description="TRAP C4-dicarboxylate transport system permease DctM subunit" evidence="8">
    <location>
        <begin position="11"/>
        <end position="423"/>
    </location>
</feature>
<reference evidence="9 10" key="1">
    <citation type="submission" date="2020-08" db="EMBL/GenBank/DDBJ databases">
        <title>Genomic Encyclopedia of Type Strains, Phase IV (KMG-IV): sequencing the most valuable type-strain genomes for metagenomic binning, comparative biology and taxonomic classification.</title>
        <authorList>
            <person name="Goeker M."/>
        </authorList>
    </citation>
    <scope>NUCLEOTIDE SEQUENCE [LARGE SCALE GENOMIC DNA]</scope>
    <source>
        <strain evidence="9 10">DSM 11590</strain>
    </source>
</reference>
<comment type="similarity">
    <text evidence="7">Belongs to the TRAP transporter large permease family.</text>
</comment>
<name>A0A7W9ZIT7_NOVIT</name>
<protein>
    <recommendedName>
        <fullName evidence="7">TRAP transporter large permease protein</fullName>
    </recommendedName>
</protein>
<comment type="function">
    <text evidence="7">Part of the tripartite ATP-independent periplasmic (TRAP) transport system.</text>
</comment>
<proteinExistence type="inferred from homology"/>
<feature type="transmembrane region" description="Helical" evidence="7">
    <location>
        <begin position="314"/>
        <end position="332"/>
    </location>
</feature>
<keyword evidence="6 7" id="KW-0472">Membrane</keyword>
<keyword evidence="3 7" id="KW-0997">Cell inner membrane</keyword>
<accession>A0A7W9ZIT7</accession>
<gene>
    <name evidence="9" type="ORF">FHS48_002484</name>
</gene>
<feature type="transmembrane region" description="Helical" evidence="7">
    <location>
        <begin position="25"/>
        <end position="47"/>
    </location>
</feature>
<evidence type="ECO:0000256" key="2">
    <source>
        <dbReference type="ARBA" id="ARBA00022475"/>
    </source>
</evidence>
<comment type="subcellular location">
    <subcellularLocation>
        <location evidence="1 7">Cell inner membrane</location>
        <topology evidence="1 7">Multi-pass membrane protein</topology>
    </subcellularLocation>
</comment>
<evidence type="ECO:0000256" key="4">
    <source>
        <dbReference type="ARBA" id="ARBA00022692"/>
    </source>
</evidence>
<dbReference type="Proteomes" id="UP000544872">
    <property type="component" value="Unassembled WGS sequence"/>
</dbReference>
<dbReference type="NCBIfam" id="TIGR00786">
    <property type="entry name" value="dctM"/>
    <property type="match status" value="1"/>
</dbReference>
<comment type="subunit">
    <text evidence="7">The complex comprises the extracytoplasmic solute receptor protein and the two transmembrane proteins.</text>
</comment>
<dbReference type="Pfam" id="PF06808">
    <property type="entry name" value="DctM"/>
    <property type="match status" value="1"/>
</dbReference>
<evidence type="ECO:0000256" key="5">
    <source>
        <dbReference type="ARBA" id="ARBA00022989"/>
    </source>
</evidence>
<feature type="transmembrane region" description="Helical" evidence="7">
    <location>
        <begin position="172"/>
        <end position="198"/>
    </location>
</feature>
<evidence type="ECO:0000313" key="9">
    <source>
        <dbReference type="EMBL" id="MBB6211049.1"/>
    </source>
</evidence>
<feature type="transmembrane region" description="Helical" evidence="7">
    <location>
        <begin position="361"/>
        <end position="386"/>
    </location>
</feature>
<dbReference type="AlphaFoldDB" id="A0A7W9ZIT7"/>
<feature type="transmembrane region" description="Helical" evidence="7">
    <location>
        <begin position="59"/>
        <end position="79"/>
    </location>
</feature>
<dbReference type="RefSeq" id="WP_184263872.1">
    <property type="nucleotide sequence ID" value="NZ_JACIIX010000009.1"/>
</dbReference>
<keyword evidence="2" id="KW-1003">Cell membrane</keyword>
<feature type="transmembrane region" description="Helical" evidence="7">
    <location>
        <begin position="245"/>
        <end position="261"/>
    </location>
</feature>
<evidence type="ECO:0000313" key="10">
    <source>
        <dbReference type="Proteomes" id="UP000544872"/>
    </source>
</evidence>